<reference evidence="2 3" key="1">
    <citation type="submission" date="2021-06" db="EMBL/GenBank/DDBJ databases">
        <title>Caerostris extrusa draft genome.</title>
        <authorList>
            <person name="Kono N."/>
            <person name="Arakawa K."/>
        </authorList>
    </citation>
    <scope>NUCLEOTIDE SEQUENCE [LARGE SCALE GENOMIC DNA]</scope>
</reference>
<dbReference type="AlphaFoldDB" id="A0AAV4NUL7"/>
<comment type="caution">
    <text evidence="2">The sequence shown here is derived from an EMBL/GenBank/DDBJ whole genome shotgun (WGS) entry which is preliminary data.</text>
</comment>
<feature type="region of interest" description="Disordered" evidence="1">
    <location>
        <begin position="245"/>
        <end position="297"/>
    </location>
</feature>
<sequence>MIQQKKKRVTNGKTKKQIRGLHESSKNVSRTKNSVGTQTSLSNLKYNEIAKILYKAPEESLLNKNTNLVDRISNLKGYSKSVEYADSIFSQNKTPISPDLIDIKTYAKTKKKSYDSSKDISSNNIDMQRQMAENSCNTETFSYIDMPQNQCLIKAKEEHNTSCFNRNDDQSFEFSDSLNSIDGEIKENKCKRSSKNIVSRQLGSKTKTKATHKNALDSSTNKYTRKGDNTSRKLISNSAILTKEENSNKINQNQKPDYLPLTNTSEKEISTTNSEESPPSAGYTPDKNKKTTNCNKDSHHQITNKFFTYSPSNINRLDMVNKFHEKALKKFNLDYHNAKKLKDGTGYVITRPPKIFDEEYYEISKDNTTTTTGVEILKGSDNFQLIKCNDVQQPNTEQKVCFSINKTSEPFYIYDSHMNAVPPNSVLGQGQKMIICSNSNKDVSQILAAVESISSPATNIQNLDTTTKHSQHFKNNHSSNDSRSLGNSELL</sequence>
<evidence type="ECO:0000256" key="1">
    <source>
        <dbReference type="SAM" id="MobiDB-lite"/>
    </source>
</evidence>
<keyword evidence="3" id="KW-1185">Reference proteome</keyword>
<feature type="compositionally biased region" description="Basic residues" evidence="1">
    <location>
        <begin position="1"/>
        <end position="19"/>
    </location>
</feature>
<feature type="region of interest" description="Disordered" evidence="1">
    <location>
        <begin position="192"/>
        <end position="231"/>
    </location>
</feature>
<gene>
    <name evidence="2" type="ORF">CEXT_401791</name>
</gene>
<accession>A0AAV4NUL7</accession>
<dbReference type="Proteomes" id="UP001054945">
    <property type="component" value="Unassembled WGS sequence"/>
</dbReference>
<dbReference type="EMBL" id="BPLR01003739">
    <property type="protein sequence ID" value="GIX88129.1"/>
    <property type="molecule type" value="Genomic_DNA"/>
</dbReference>
<evidence type="ECO:0000313" key="3">
    <source>
        <dbReference type="Proteomes" id="UP001054945"/>
    </source>
</evidence>
<organism evidence="2 3">
    <name type="scientific">Caerostris extrusa</name>
    <name type="common">Bark spider</name>
    <name type="synonym">Caerostris bankana</name>
    <dbReference type="NCBI Taxonomy" id="172846"/>
    <lineage>
        <taxon>Eukaryota</taxon>
        <taxon>Metazoa</taxon>
        <taxon>Ecdysozoa</taxon>
        <taxon>Arthropoda</taxon>
        <taxon>Chelicerata</taxon>
        <taxon>Arachnida</taxon>
        <taxon>Araneae</taxon>
        <taxon>Araneomorphae</taxon>
        <taxon>Entelegynae</taxon>
        <taxon>Araneoidea</taxon>
        <taxon>Araneidae</taxon>
        <taxon>Caerostris</taxon>
    </lineage>
</organism>
<feature type="compositionally biased region" description="Polar residues" evidence="1">
    <location>
        <begin position="476"/>
        <end position="491"/>
    </location>
</feature>
<protein>
    <submittedName>
        <fullName evidence="2">Uncharacterized protein</fullName>
    </submittedName>
</protein>
<proteinExistence type="predicted"/>
<evidence type="ECO:0000313" key="2">
    <source>
        <dbReference type="EMBL" id="GIX88129.1"/>
    </source>
</evidence>
<name>A0AAV4NUL7_CAEEX</name>
<feature type="compositionally biased region" description="Polar residues" evidence="1">
    <location>
        <begin position="26"/>
        <end position="36"/>
    </location>
</feature>
<feature type="region of interest" description="Disordered" evidence="1">
    <location>
        <begin position="1"/>
        <end position="36"/>
    </location>
</feature>
<feature type="compositionally biased region" description="Polar residues" evidence="1">
    <location>
        <begin position="195"/>
        <end position="205"/>
    </location>
</feature>
<feature type="region of interest" description="Disordered" evidence="1">
    <location>
        <begin position="470"/>
        <end position="491"/>
    </location>
</feature>